<dbReference type="InterPro" id="IPR001387">
    <property type="entry name" value="Cro/C1-type_HTH"/>
</dbReference>
<keyword evidence="3" id="KW-0804">Transcription</keyword>
<feature type="domain" description="HTH cro/C1-type" evidence="4">
    <location>
        <begin position="54"/>
        <end position="107"/>
    </location>
</feature>
<name>S4NML3_9LACO</name>
<accession>S4NML3</accession>
<dbReference type="Proteomes" id="UP000016361">
    <property type="component" value="Unassembled WGS sequence"/>
</dbReference>
<dbReference type="GeneID" id="301046928"/>
<comment type="caution">
    <text evidence="5">The sequence shown here is derived from an EMBL/GenBank/DDBJ whole genome shotgun (WGS) entry which is preliminary data.</text>
</comment>
<sequence>MKDKDFEQLKQGFKEIADIVHGKDVPGTDEVMIKPRGKSTPIKPININLNSVDITKFRLSLNMSQEMFADVIGVSPSTVRAWEQGKRHPNQSIFRLITLIQNDPQRIKELVKLKVNA</sequence>
<dbReference type="Gene3D" id="1.10.260.40">
    <property type="entry name" value="lambda repressor-like DNA-binding domains"/>
    <property type="match status" value="1"/>
</dbReference>
<dbReference type="SUPFAM" id="SSF47413">
    <property type="entry name" value="lambda repressor-like DNA-binding domains"/>
    <property type="match status" value="1"/>
</dbReference>
<gene>
    <name evidence="5" type="ORF">LOT_1639</name>
</gene>
<evidence type="ECO:0000256" key="1">
    <source>
        <dbReference type="ARBA" id="ARBA00023015"/>
    </source>
</evidence>
<dbReference type="STRING" id="1423780.FD05_GL001893"/>
<evidence type="ECO:0000256" key="3">
    <source>
        <dbReference type="ARBA" id="ARBA00023163"/>
    </source>
</evidence>
<dbReference type="SMART" id="SM00530">
    <property type="entry name" value="HTH_XRE"/>
    <property type="match status" value="1"/>
</dbReference>
<dbReference type="EMBL" id="BASH01000005">
    <property type="protein sequence ID" value="GAD17101.1"/>
    <property type="molecule type" value="Genomic_DNA"/>
</dbReference>
<evidence type="ECO:0000313" key="6">
    <source>
        <dbReference type="Proteomes" id="UP000016361"/>
    </source>
</evidence>
<dbReference type="GO" id="GO:0003677">
    <property type="term" value="F:DNA binding"/>
    <property type="evidence" value="ECO:0007669"/>
    <property type="project" value="UniProtKB-KW"/>
</dbReference>
<dbReference type="RefSeq" id="WP_020281541.1">
    <property type="nucleotide sequence ID" value="NZ_AZED01000003.1"/>
</dbReference>
<proteinExistence type="predicted"/>
<dbReference type="CDD" id="cd00093">
    <property type="entry name" value="HTH_XRE"/>
    <property type="match status" value="1"/>
</dbReference>
<dbReference type="Pfam" id="PF01381">
    <property type="entry name" value="HTH_3"/>
    <property type="match status" value="1"/>
</dbReference>
<reference evidence="6" key="1">
    <citation type="journal article" date="2013" name="Genome Announc.">
        <title>Draft Genome Sequence of D-Branched-Chain Amino Acid Producer Lactobacillus otakiensis JCM 15040T, Isolated from a Traditional Japanese Pickle.</title>
        <authorList>
            <person name="Doi K."/>
            <person name="Mori K."/>
            <person name="Mutaguchi Y."/>
            <person name="Tashiro K."/>
            <person name="Fujino Y."/>
            <person name="Ohmori T."/>
            <person name="Kuhara S."/>
            <person name="Ohshima T."/>
        </authorList>
    </citation>
    <scope>NUCLEOTIDE SEQUENCE [LARGE SCALE GENOMIC DNA]</scope>
    <source>
        <strain evidence="6">JCM 15040</strain>
    </source>
</reference>
<keyword evidence="6" id="KW-1185">Reference proteome</keyword>
<evidence type="ECO:0000259" key="4">
    <source>
        <dbReference type="PROSITE" id="PS50943"/>
    </source>
</evidence>
<keyword evidence="2" id="KW-0238">DNA-binding</keyword>
<dbReference type="OrthoDB" id="9813152at2"/>
<keyword evidence="1" id="KW-0805">Transcription regulation</keyword>
<dbReference type="PANTHER" id="PTHR36511:SF4">
    <property type="entry name" value="ANTITOXIN MQSA"/>
    <property type="match status" value="1"/>
</dbReference>
<dbReference type="PANTHER" id="PTHR36511">
    <property type="entry name" value="MERR FAMILY BACTERIAL REGULATORY PROTEIN"/>
    <property type="match status" value="1"/>
</dbReference>
<dbReference type="InterPro" id="IPR052359">
    <property type="entry name" value="HTH-type_reg/antitoxin"/>
</dbReference>
<protein>
    <recommendedName>
        <fullName evidence="4">HTH cro/C1-type domain-containing protein</fullName>
    </recommendedName>
</protein>
<dbReference type="InterPro" id="IPR010982">
    <property type="entry name" value="Lambda_DNA-bd_dom_sf"/>
</dbReference>
<evidence type="ECO:0000256" key="2">
    <source>
        <dbReference type="ARBA" id="ARBA00023125"/>
    </source>
</evidence>
<organism evidence="5 6">
    <name type="scientific">Lentilactobacillus otakiensis DSM 19908 = JCM 15040</name>
    <dbReference type="NCBI Taxonomy" id="1423780"/>
    <lineage>
        <taxon>Bacteria</taxon>
        <taxon>Bacillati</taxon>
        <taxon>Bacillota</taxon>
        <taxon>Bacilli</taxon>
        <taxon>Lactobacillales</taxon>
        <taxon>Lactobacillaceae</taxon>
        <taxon>Lentilactobacillus</taxon>
    </lineage>
</organism>
<dbReference type="PATRIC" id="fig|1423780.4.peg.1919"/>
<dbReference type="PROSITE" id="PS50943">
    <property type="entry name" value="HTH_CROC1"/>
    <property type="match status" value="1"/>
</dbReference>
<evidence type="ECO:0000313" key="5">
    <source>
        <dbReference type="EMBL" id="GAD17101.1"/>
    </source>
</evidence>
<dbReference type="AlphaFoldDB" id="S4NML3"/>